<dbReference type="PANTHER" id="PTHR30629:SF2">
    <property type="entry name" value="PROPHAGE INTEGRASE INTS-RELATED"/>
    <property type="match status" value="1"/>
</dbReference>
<keyword evidence="2" id="KW-0229">DNA integration</keyword>
<evidence type="ECO:0000256" key="2">
    <source>
        <dbReference type="ARBA" id="ARBA00022908"/>
    </source>
</evidence>
<dbReference type="Proteomes" id="UP000276587">
    <property type="component" value="Unassembled WGS sequence"/>
</dbReference>
<organism evidence="3 4">
    <name type="scientific">Pseudomonas marginalis pv. marginalis</name>
    <dbReference type="NCBI Taxonomy" id="97473"/>
    <lineage>
        <taxon>Bacteria</taxon>
        <taxon>Pseudomonadati</taxon>
        <taxon>Pseudomonadota</taxon>
        <taxon>Gammaproteobacteria</taxon>
        <taxon>Pseudomonadales</taxon>
        <taxon>Pseudomonadaceae</taxon>
        <taxon>Pseudomonas</taxon>
    </lineage>
</organism>
<evidence type="ECO:0000313" key="4">
    <source>
        <dbReference type="Proteomes" id="UP000276587"/>
    </source>
</evidence>
<protein>
    <submittedName>
        <fullName evidence="3">Uncharacterized protein</fullName>
    </submittedName>
</protein>
<reference evidence="3 4" key="1">
    <citation type="submission" date="2018-08" db="EMBL/GenBank/DDBJ databases">
        <title>Recombination of ecologically and evolutionarily significant loci maintains genetic cohesion in the Pseudomonas syringae species complex.</title>
        <authorList>
            <person name="Dillon M."/>
            <person name="Thakur S."/>
            <person name="Almeida R.N.D."/>
            <person name="Weir B.S."/>
            <person name="Guttman D.S."/>
        </authorList>
    </citation>
    <scope>NUCLEOTIDE SEQUENCE [LARGE SCALE GENOMIC DNA]</scope>
    <source>
        <strain evidence="3 4">ICMP 3555</strain>
    </source>
</reference>
<keyword evidence="4" id="KW-1185">Reference proteome</keyword>
<dbReference type="PANTHER" id="PTHR30629">
    <property type="entry name" value="PROPHAGE INTEGRASE"/>
    <property type="match status" value="1"/>
</dbReference>
<gene>
    <name evidence="3" type="ORF">ALQ29_00249</name>
</gene>
<dbReference type="InterPro" id="IPR050808">
    <property type="entry name" value="Phage_Integrase"/>
</dbReference>
<comment type="caution">
    <text evidence="3">The sequence shown here is derived from an EMBL/GenBank/DDBJ whole genome shotgun (WGS) entry which is preliminary data.</text>
</comment>
<accession>A0A3M3WEU7</accession>
<evidence type="ECO:0000256" key="1">
    <source>
        <dbReference type="ARBA" id="ARBA00008857"/>
    </source>
</evidence>
<proteinExistence type="inferred from homology"/>
<comment type="similarity">
    <text evidence="1">Belongs to the 'phage' integrase family.</text>
</comment>
<dbReference type="GO" id="GO:0015074">
    <property type="term" value="P:DNA integration"/>
    <property type="evidence" value="ECO:0007669"/>
    <property type="project" value="UniProtKB-KW"/>
</dbReference>
<dbReference type="AlphaFoldDB" id="A0A3M3WEU7"/>
<dbReference type="EMBL" id="RBQF01000305">
    <property type="protein sequence ID" value="RMP03760.1"/>
    <property type="molecule type" value="Genomic_DNA"/>
</dbReference>
<sequence>MAEKCQTLFNQMFCYALVKVEGIELNPASDLDVVAPPKPPVANNPYLLTRVVTGELRYAAPDQFDLEKQLWVIPPEEVKQHPTQDAQAQ</sequence>
<evidence type="ECO:0000313" key="3">
    <source>
        <dbReference type="EMBL" id="RMP03760.1"/>
    </source>
</evidence>
<name>A0A3M3WEU7_PSEMA</name>